<sequence>MAARQPGGRRRRRQRFARRRHLHGCRARRTAVRLLRLRHQLTITHRQQSRLLLCEETVTVVLPAVEPGGLLTGNAVRALLEA</sequence>
<dbReference type="AlphaFoldDB" id="A0A935Q4F2"/>
<dbReference type="Proteomes" id="UP000697998">
    <property type="component" value="Unassembled WGS sequence"/>
</dbReference>
<dbReference type="EMBL" id="JADJMH010000038">
    <property type="protein sequence ID" value="MBK7677591.1"/>
    <property type="molecule type" value="Genomic_DNA"/>
</dbReference>
<evidence type="ECO:0000313" key="2">
    <source>
        <dbReference type="Proteomes" id="UP000697998"/>
    </source>
</evidence>
<gene>
    <name evidence="1" type="ORF">IPJ27_24180</name>
</gene>
<proteinExistence type="predicted"/>
<reference evidence="1 2" key="1">
    <citation type="submission" date="2020-10" db="EMBL/GenBank/DDBJ databases">
        <title>Connecting structure to function with the recovery of over 1000 high-quality activated sludge metagenome-assembled genomes encoding full-length rRNA genes using long-read sequencing.</title>
        <authorList>
            <person name="Singleton C.M."/>
            <person name="Petriglieri F."/>
            <person name="Kristensen J.M."/>
            <person name="Kirkegaard R.H."/>
            <person name="Michaelsen T.Y."/>
            <person name="Andersen M.H."/>
            <person name="Karst S.M."/>
            <person name="Dueholm M.S."/>
            <person name="Nielsen P.H."/>
            <person name="Albertsen M."/>
        </authorList>
    </citation>
    <scope>NUCLEOTIDE SEQUENCE [LARGE SCALE GENOMIC DNA]</scope>
    <source>
        <strain evidence="1">EsbW_18-Q3-R4-48_BATAC.285</strain>
    </source>
</reference>
<comment type="caution">
    <text evidence="1">The sequence shown here is derived from an EMBL/GenBank/DDBJ whole genome shotgun (WGS) entry which is preliminary data.</text>
</comment>
<organism evidence="1 2">
    <name type="scientific">Candidatus Accumulibacter proximus</name>
    <dbReference type="NCBI Taxonomy" id="2954385"/>
    <lineage>
        <taxon>Bacteria</taxon>
        <taxon>Pseudomonadati</taxon>
        <taxon>Pseudomonadota</taxon>
        <taxon>Betaproteobacteria</taxon>
        <taxon>Candidatus Accumulibacter</taxon>
    </lineage>
</organism>
<accession>A0A935Q4F2</accession>
<name>A0A935Q4F2_9PROT</name>
<protein>
    <submittedName>
        <fullName evidence="1">Uncharacterized protein</fullName>
    </submittedName>
</protein>
<evidence type="ECO:0000313" key="1">
    <source>
        <dbReference type="EMBL" id="MBK7677591.1"/>
    </source>
</evidence>